<dbReference type="SUPFAM" id="SSF46565">
    <property type="entry name" value="Chaperone J-domain"/>
    <property type="match status" value="1"/>
</dbReference>
<evidence type="ECO:0000256" key="1">
    <source>
        <dbReference type="ARBA" id="ARBA00010476"/>
    </source>
</evidence>
<dbReference type="Gene3D" id="1.20.1280.20">
    <property type="entry name" value="HscB, C-terminal domain"/>
    <property type="match status" value="1"/>
</dbReference>
<evidence type="ECO:0000259" key="3">
    <source>
        <dbReference type="PROSITE" id="PS50076"/>
    </source>
</evidence>
<dbReference type="SUPFAM" id="SSF47144">
    <property type="entry name" value="HSC20 (HSCB), C-terminal oligomerisation domain"/>
    <property type="match status" value="1"/>
</dbReference>
<dbReference type="CDD" id="cd06257">
    <property type="entry name" value="DnaJ"/>
    <property type="match status" value="1"/>
</dbReference>
<keyword evidence="2" id="KW-0143">Chaperone</keyword>
<dbReference type="PANTHER" id="PTHR14021">
    <property type="entry name" value="IRON-SULFUR CLUSTER CO-CHAPERONE PROTEIN HSCB"/>
    <property type="match status" value="1"/>
</dbReference>
<feature type="domain" description="J" evidence="3">
    <location>
        <begin position="79"/>
        <end position="151"/>
    </location>
</feature>
<dbReference type="PANTHER" id="PTHR14021:SF15">
    <property type="entry name" value="IRON-SULFUR CLUSTER CO-CHAPERONE PROTEIN HSCB"/>
    <property type="match status" value="1"/>
</dbReference>
<evidence type="ECO:0000313" key="4">
    <source>
        <dbReference type="EMBL" id="KAJ3651732.1"/>
    </source>
</evidence>
<evidence type="ECO:0000313" key="5">
    <source>
        <dbReference type="Proteomes" id="UP001168821"/>
    </source>
</evidence>
<dbReference type="PROSITE" id="PS50076">
    <property type="entry name" value="DNAJ_2"/>
    <property type="match status" value="1"/>
</dbReference>
<name>A0AA38ID27_9CUCU</name>
<organism evidence="4 5">
    <name type="scientific">Zophobas morio</name>
    <dbReference type="NCBI Taxonomy" id="2755281"/>
    <lineage>
        <taxon>Eukaryota</taxon>
        <taxon>Metazoa</taxon>
        <taxon>Ecdysozoa</taxon>
        <taxon>Arthropoda</taxon>
        <taxon>Hexapoda</taxon>
        <taxon>Insecta</taxon>
        <taxon>Pterygota</taxon>
        <taxon>Neoptera</taxon>
        <taxon>Endopterygota</taxon>
        <taxon>Coleoptera</taxon>
        <taxon>Polyphaga</taxon>
        <taxon>Cucujiformia</taxon>
        <taxon>Tenebrionidae</taxon>
        <taxon>Zophobas</taxon>
    </lineage>
</organism>
<dbReference type="InterPro" id="IPR036869">
    <property type="entry name" value="J_dom_sf"/>
</dbReference>
<dbReference type="AlphaFoldDB" id="A0AA38ID27"/>
<dbReference type="GO" id="GO:0051087">
    <property type="term" value="F:protein-folding chaperone binding"/>
    <property type="evidence" value="ECO:0007669"/>
    <property type="project" value="InterPro"/>
</dbReference>
<comment type="caution">
    <text evidence="4">The sequence shown here is derived from an EMBL/GenBank/DDBJ whole genome shotgun (WGS) entry which is preliminary data.</text>
</comment>
<dbReference type="SMART" id="SM00271">
    <property type="entry name" value="DnaJ"/>
    <property type="match status" value="1"/>
</dbReference>
<gene>
    <name evidence="4" type="ORF">Zmor_017751</name>
</gene>
<dbReference type="GO" id="GO:0005739">
    <property type="term" value="C:mitochondrion"/>
    <property type="evidence" value="ECO:0007669"/>
    <property type="project" value="TreeGrafter"/>
</dbReference>
<dbReference type="Pfam" id="PF07743">
    <property type="entry name" value="HSCB_C"/>
    <property type="match status" value="1"/>
</dbReference>
<dbReference type="Proteomes" id="UP001168821">
    <property type="component" value="Unassembled WGS sequence"/>
</dbReference>
<dbReference type="InterPro" id="IPR009073">
    <property type="entry name" value="HscB_oligo_C"/>
</dbReference>
<dbReference type="GO" id="GO:0044571">
    <property type="term" value="P:[2Fe-2S] cluster assembly"/>
    <property type="evidence" value="ECO:0007669"/>
    <property type="project" value="InterPro"/>
</dbReference>
<dbReference type="GO" id="GO:0051259">
    <property type="term" value="P:protein complex oligomerization"/>
    <property type="evidence" value="ECO:0007669"/>
    <property type="project" value="InterPro"/>
</dbReference>
<dbReference type="GO" id="GO:0001671">
    <property type="term" value="F:ATPase activator activity"/>
    <property type="evidence" value="ECO:0007669"/>
    <property type="project" value="InterPro"/>
</dbReference>
<evidence type="ECO:0000256" key="2">
    <source>
        <dbReference type="ARBA" id="ARBA00023186"/>
    </source>
</evidence>
<keyword evidence="5" id="KW-1185">Reference proteome</keyword>
<dbReference type="Pfam" id="PF00226">
    <property type="entry name" value="DnaJ"/>
    <property type="match status" value="1"/>
</dbReference>
<dbReference type="InterPro" id="IPR036386">
    <property type="entry name" value="HscB_C_sf"/>
</dbReference>
<dbReference type="HAMAP" id="MF_00682">
    <property type="entry name" value="HscB"/>
    <property type="match status" value="1"/>
</dbReference>
<protein>
    <recommendedName>
        <fullName evidence="3">J domain-containing protein</fullName>
    </recommendedName>
</protein>
<sequence length="245" mass="29120">MSFRNILLIRMPQVLTNLQKRYHHFNTLANQPHNLTFTVVKRFAHKTLKCWQCGIERKNIGELFCEQCSYIQTPPDKDNYFKVFELDEHFDIDQKQLTRKYRQMQSQLHPDKFTNKSEKEKDISEEFSSLVNKAYNTLQMPLKRAIHLLHVKGETIEEGQRIDDPEFLMGIMELNEEVENADTDEKLKNLKHKNDNELLKIAKEIKTCFDENQITKAKETIIKMKYYNSVSLHINNLMREKGIVE</sequence>
<reference evidence="4" key="1">
    <citation type="journal article" date="2023" name="G3 (Bethesda)">
        <title>Whole genome assemblies of Zophobas morio and Tenebrio molitor.</title>
        <authorList>
            <person name="Kaur S."/>
            <person name="Stinson S.A."/>
            <person name="diCenzo G.C."/>
        </authorList>
    </citation>
    <scope>NUCLEOTIDE SEQUENCE</scope>
    <source>
        <strain evidence="4">QUZm001</strain>
    </source>
</reference>
<accession>A0AA38ID27</accession>
<dbReference type="EMBL" id="JALNTZ010000005">
    <property type="protein sequence ID" value="KAJ3651732.1"/>
    <property type="molecule type" value="Genomic_DNA"/>
</dbReference>
<dbReference type="Gene3D" id="1.10.287.110">
    <property type="entry name" value="DnaJ domain"/>
    <property type="match status" value="1"/>
</dbReference>
<dbReference type="InterPro" id="IPR001623">
    <property type="entry name" value="DnaJ_domain"/>
</dbReference>
<proteinExistence type="inferred from homology"/>
<comment type="similarity">
    <text evidence="1">Belongs to the HscB family.</text>
</comment>
<dbReference type="NCBIfam" id="TIGR00714">
    <property type="entry name" value="hscB"/>
    <property type="match status" value="1"/>
</dbReference>
<dbReference type="InterPro" id="IPR004640">
    <property type="entry name" value="HscB"/>
</dbReference>